<dbReference type="PROSITE" id="PS51725">
    <property type="entry name" value="ABM"/>
    <property type="match status" value="1"/>
</dbReference>
<dbReference type="HOGENOM" id="CLU_131496_11_0_9"/>
<dbReference type="Gene3D" id="3.30.70.100">
    <property type="match status" value="1"/>
</dbReference>
<feature type="domain" description="ABM" evidence="1">
    <location>
        <begin position="2"/>
        <end position="90"/>
    </location>
</feature>
<keyword evidence="3" id="KW-1185">Reference proteome</keyword>
<dbReference type="PANTHER" id="PTHR33336">
    <property type="entry name" value="QUINOL MONOOXYGENASE YGIN-RELATED"/>
    <property type="match status" value="1"/>
</dbReference>
<proteinExistence type="predicted"/>
<dbReference type="Pfam" id="PF03992">
    <property type="entry name" value="ABM"/>
    <property type="match status" value="1"/>
</dbReference>
<protein>
    <recommendedName>
        <fullName evidence="1">ABM domain-containing protein</fullName>
    </recommendedName>
</protein>
<dbReference type="eggNOG" id="COG1359">
    <property type="taxonomic scope" value="Bacteria"/>
</dbReference>
<sequence>MIIAITSFKTKPGQRSEFVELAQDCIKGTHAEKGNVMYEALLAPEDENTVFYIEQWENLETAVAHLQAPHYLAFSQKSVELRVGEPKVELFNAEKLTPEDFRKIFDNIPKTK</sequence>
<dbReference type="InterPro" id="IPR007138">
    <property type="entry name" value="ABM_dom"/>
</dbReference>
<dbReference type="PANTHER" id="PTHR33336:SF15">
    <property type="entry name" value="ABM DOMAIN-CONTAINING PROTEIN"/>
    <property type="match status" value="1"/>
</dbReference>
<dbReference type="KEGG" id="dsy:DSY3782"/>
<evidence type="ECO:0000259" key="1">
    <source>
        <dbReference type="PROSITE" id="PS51725"/>
    </source>
</evidence>
<dbReference type="STRING" id="138119.DSY3782"/>
<evidence type="ECO:0000313" key="2">
    <source>
        <dbReference type="EMBL" id="BAE85571.1"/>
    </source>
</evidence>
<dbReference type="GO" id="GO:0003824">
    <property type="term" value="F:catalytic activity"/>
    <property type="evidence" value="ECO:0007669"/>
    <property type="project" value="TreeGrafter"/>
</dbReference>
<name>Q24QX1_DESHY</name>
<dbReference type="Proteomes" id="UP000001946">
    <property type="component" value="Chromosome"/>
</dbReference>
<dbReference type="AlphaFoldDB" id="Q24QX1"/>
<dbReference type="InterPro" id="IPR050744">
    <property type="entry name" value="AI-2_Isomerase_LsrG"/>
</dbReference>
<accession>Q24QX1</accession>
<reference evidence="2 3" key="1">
    <citation type="journal article" date="2006" name="J. Bacteriol.">
        <title>Complete genome sequence of the dehalorespiring bacterium Desulfitobacterium hafniense Y51 and comparison with Dehalococcoides ethenogenes 195.</title>
        <authorList>
            <person name="Nonaka H."/>
            <person name="Keresztes G."/>
            <person name="Shinoda Y."/>
            <person name="Ikenaga Y."/>
            <person name="Abe M."/>
            <person name="Naito K."/>
            <person name="Inatomi K."/>
            <person name="Furukawa K."/>
            <person name="Inui M."/>
            <person name="Yukawa H."/>
        </authorList>
    </citation>
    <scope>NUCLEOTIDE SEQUENCE [LARGE SCALE GENOMIC DNA]</scope>
    <source>
        <strain evidence="2 3">Y51</strain>
    </source>
</reference>
<dbReference type="EMBL" id="AP008230">
    <property type="protein sequence ID" value="BAE85571.1"/>
    <property type="molecule type" value="Genomic_DNA"/>
</dbReference>
<dbReference type="SUPFAM" id="SSF54909">
    <property type="entry name" value="Dimeric alpha+beta barrel"/>
    <property type="match status" value="1"/>
</dbReference>
<evidence type="ECO:0000313" key="3">
    <source>
        <dbReference type="Proteomes" id="UP000001946"/>
    </source>
</evidence>
<organism evidence="2 3">
    <name type="scientific">Desulfitobacterium hafniense (strain Y51)</name>
    <dbReference type="NCBI Taxonomy" id="138119"/>
    <lineage>
        <taxon>Bacteria</taxon>
        <taxon>Bacillati</taxon>
        <taxon>Bacillota</taxon>
        <taxon>Clostridia</taxon>
        <taxon>Eubacteriales</taxon>
        <taxon>Desulfitobacteriaceae</taxon>
        <taxon>Desulfitobacterium</taxon>
    </lineage>
</organism>
<dbReference type="RefSeq" id="WP_011461368.1">
    <property type="nucleotide sequence ID" value="NC_007907.1"/>
</dbReference>
<gene>
    <name evidence="2" type="ordered locus">DSY3782</name>
</gene>
<dbReference type="InterPro" id="IPR011008">
    <property type="entry name" value="Dimeric_a/b-barrel"/>
</dbReference>